<name>A0A0A5GFG8_9BACI</name>
<evidence type="ECO:0000313" key="3">
    <source>
        <dbReference type="Proteomes" id="UP000030528"/>
    </source>
</evidence>
<evidence type="ECO:0000256" key="1">
    <source>
        <dbReference type="SAM" id="MobiDB-lite"/>
    </source>
</evidence>
<reference evidence="2 3" key="1">
    <citation type="submission" date="2013-08" db="EMBL/GenBank/DDBJ databases">
        <authorList>
            <person name="Huang J."/>
            <person name="Wang G."/>
        </authorList>
    </citation>
    <scope>NUCLEOTIDE SEQUENCE [LARGE SCALE GENOMIC DNA]</scope>
    <source>
        <strain evidence="2 3">JSM 076056</strain>
    </source>
</reference>
<proteinExistence type="predicted"/>
<feature type="compositionally biased region" description="Basic and acidic residues" evidence="1">
    <location>
        <begin position="59"/>
        <end position="69"/>
    </location>
</feature>
<dbReference type="EMBL" id="AVPE01000018">
    <property type="protein sequence ID" value="KGX89953.1"/>
    <property type="molecule type" value="Genomic_DNA"/>
</dbReference>
<evidence type="ECO:0000313" key="2">
    <source>
        <dbReference type="EMBL" id="KGX89953.1"/>
    </source>
</evidence>
<feature type="region of interest" description="Disordered" evidence="1">
    <location>
        <begin position="1"/>
        <end position="69"/>
    </location>
</feature>
<protein>
    <submittedName>
        <fullName evidence="2">Uncharacterized protein</fullName>
    </submittedName>
</protein>
<sequence length="69" mass="8334">MSNENDRTLNNDQESFEEKKKKERLIDDVPNTDLKIELEEQEDGSHEKDDSLSEEEYKEDYHHEHKDKV</sequence>
<feature type="compositionally biased region" description="Basic and acidic residues" evidence="1">
    <location>
        <begin position="16"/>
        <end position="27"/>
    </location>
</feature>
<dbReference type="Proteomes" id="UP000030528">
    <property type="component" value="Unassembled WGS sequence"/>
</dbReference>
<accession>A0A0A5GFG8</accession>
<dbReference type="RefSeq" id="WP_036770506.1">
    <property type="nucleotide sequence ID" value="NZ_AULI01000020.1"/>
</dbReference>
<organism evidence="2 3">
    <name type="scientific">Pontibacillus halophilus JSM 076056 = DSM 19796</name>
    <dbReference type="NCBI Taxonomy" id="1385510"/>
    <lineage>
        <taxon>Bacteria</taxon>
        <taxon>Bacillati</taxon>
        <taxon>Bacillota</taxon>
        <taxon>Bacilli</taxon>
        <taxon>Bacillales</taxon>
        <taxon>Bacillaceae</taxon>
        <taxon>Pontibacillus</taxon>
    </lineage>
</organism>
<dbReference type="AlphaFoldDB" id="A0A0A5GFG8"/>
<feature type="compositionally biased region" description="Basic and acidic residues" evidence="1">
    <location>
        <begin position="34"/>
        <end position="51"/>
    </location>
</feature>
<comment type="caution">
    <text evidence="2">The sequence shown here is derived from an EMBL/GenBank/DDBJ whole genome shotgun (WGS) entry which is preliminary data.</text>
</comment>
<keyword evidence="3" id="KW-1185">Reference proteome</keyword>
<gene>
    <name evidence="2" type="ORF">N781_08680</name>
</gene>